<keyword evidence="4 12" id="KW-0548">Nucleotidyltransferase</keyword>
<dbReference type="EMBL" id="JACEIP010000008">
    <property type="protein sequence ID" value="MBA4542616.1"/>
    <property type="molecule type" value="Genomic_DNA"/>
</dbReference>
<feature type="coiled-coil region" evidence="15">
    <location>
        <begin position="413"/>
        <end position="444"/>
    </location>
</feature>
<dbReference type="InterPro" id="IPR030846">
    <property type="entry name" value="DnaG_bac"/>
</dbReference>
<dbReference type="Proteomes" id="UP000530514">
    <property type="component" value="Unassembled WGS sequence"/>
</dbReference>
<dbReference type="OrthoDB" id="9803773at2"/>
<dbReference type="InterPro" id="IPR002694">
    <property type="entry name" value="Znf_CHC2"/>
</dbReference>
<dbReference type="PANTHER" id="PTHR30313:SF2">
    <property type="entry name" value="DNA PRIMASE"/>
    <property type="match status" value="1"/>
</dbReference>
<dbReference type="InterPro" id="IPR034151">
    <property type="entry name" value="TOPRIM_DnaG_bac"/>
</dbReference>
<dbReference type="InterPro" id="IPR006295">
    <property type="entry name" value="DNA_primase_DnaG"/>
</dbReference>
<evidence type="ECO:0000256" key="2">
    <source>
        <dbReference type="ARBA" id="ARBA00022515"/>
    </source>
</evidence>
<protein>
    <recommendedName>
        <fullName evidence="12 13">DNA primase</fullName>
        <ecNumber evidence="12">2.7.7.101</ecNumber>
    </recommendedName>
</protein>
<evidence type="ECO:0000256" key="11">
    <source>
        <dbReference type="ARBA" id="ARBA00023163"/>
    </source>
</evidence>
<dbReference type="GO" id="GO:0003899">
    <property type="term" value="F:DNA-directed RNA polymerase activity"/>
    <property type="evidence" value="ECO:0007669"/>
    <property type="project" value="UniProtKB-UniRule"/>
</dbReference>
<evidence type="ECO:0000256" key="10">
    <source>
        <dbReference type="ARBA" id="ARBA00023125"/>
    </source>
</evidence>
<feature type="domain" description="Toprim" evidence="16">
    <location>
        <begin position="262"/>
        <end position="343"/>
    </location>
</feature>
<evidence type="ECO:0000256" key="3">
    <source>
        <dbReference type="ARBA" id="ARBA00022679"/>
    </source>
</evidence>
<keyword evidence="1 12" id="KW-0240">DNA-directed RNA polymerase</keyword>
<dbReference type="Pfam" id="PF01807">
    <property type="entry name" value="Zn_ribbon_DnaG"/>
    <property type="match status" value="1"/>
</dbReference>
<keyword evidence="5 12" id="KW-0235">DNA replication</keyword>
<keyword evidence="10 12" id="KW-0238">DNA-binding</keyword>
<organism evidence="17 18">
    <name type="scientific">Thermoactinomyces daqus</name>
    <dbReference type="NCBI Taxonomy" id="1329516"/>
    <lineage>
        <taxon>Bacteria</taxon>
        <taxon>Bacillati</taxon>
        <taxon>Bacillota</taxon>
        <taxon>Bacilli</taxon>
        <taxon>Bacillales</taxon>
        <taxon>Thermoactinomycetaceae</taxon>
        <taxon>Thermoactinomyces</taxon>
    </lineage>
</organism>
<comment type="caution">
    <text evidence="17">The sequence shown here is derived from an EMBL/GenBank/DDBJ whole genome shotgun (WGS) entry which is preliminary data.</text>
</comment>
<dbReference type="Pfam" id="PF13155">
    <property type="entry name" value="Toprim_2"/>
    <property type="match status" value="1"/>
</dbReference>
<comment type="function">
    <text evidence="12 13">RNA polymerase that catalyzes the synthesis of short RNA molecules used as primers for DNA polymerase during DNA replication.</text>
</comment>
<dbReference type="GO" id="GO:0000428">
    <property type="term" value="C:DNA-directed RNA polymerase complex"/>
    <property type="evidence" value="ECO:0007669"/>
    <property type="project" value="UniProtKB-KW"/>
</dbReference>
<evidence type="ECO:0000259" key="16">
    <source>
        <dbReference type="PROSITE" id="PS50880"/>
    </source>
</evidence>
<evidence type="ECO:0000256" key="4">
    <source>
        <dbReference type="ARBA" id="ARBA00022695"/>
    </source>
</evidence>
<evidence type="ECO:0000256" key="5">
    <source>
        <dbReference type="ARBA" id="ARBA00022705"/>
    </source>
</evidence>
<dbReference type="HAMAP" id="MF_00974">
    <property type="entry name" value="DNA_primase_DnaG"/>
    <property type="match status" value="1"/>
</dbReference>
<evidence type="ECO:0000256" key="15">
    <source>
        <dbReference type="SAM" id="Coils"/>
    </source>
</evidence>
<dbReference type="InterPro" id="IPR036977">
    <property type="entry name" value="DNA_primase_Znf_CHC2"/>
</dbReference>
<dbReference type="PANTHER" id="PTHR30313">
    <property type="entry name" value="DNA PRIMASE"/>
    <property type="match status" value="1"/>
</dbReference>
<gene>
    <name evidence="12" type="primary">dnaG</name>
    <name evidence="17" type="ORF">H1164_06835</name>
</gene>
<evidence type="ECO:0000256" key="7">
    <source>
        <dbReference type="ARBA" id="ARBA00022771"/>
    </source>
</evidence>
<keyword evidence="7 12" id="KW-0863">Zinc-finger</keyword>
<dbReference type="PIRSF" id="PIRSF002811">
    <property type="entry name" value="DnaG"/>
    <property type="match status" value="1"/>
</dbReference>
<dbReference type="SUPFAM" id="SSF56731">
    <property type="entry name" value="DNA primase core"/>
    <property type="match status" value="1"/>
</dbReference>
<dbReference type="NCBIfam" id="TIGR01391">
    <property type="entry name" value="dnaG"/>
    <property type="match status" value="1"/>
</dbReference>
<evidence type="ECO:0000256" key="12">
    <source>
        <dbReference type="HAMAP-Rule" id="MF_00974"/>
    </source>
</evidence>
<evidence type="ECO:0000256" key="8">
    <source>
        <dbReference type="ARBA" id="ARBA00022833"/>
    </source>
</evidence>
<keyword evidence="3 12" id="KW-0808">Transferase</keyword>
<comment type="domain">
    <text evidence="12">Contains an N-terminal zinc-binding domain, a central core domain that contains the primase activity, and a C-terminal DnaB-binding domain.</text>
</comment>
<dbReference type="InterPro" id="IPR019475">
    <property type="entry name" value="DNA_primase_DnaB-bd"/>
</dbReference>
<dbReference type="GO" id="GO:0008270">
    <property type="term" value="F:zinc ion binding"/>
    <property type="evidence" value="ECO:0007669"/>
    <property type="project" value="UniProtKB-UniRule"/>
</dbReference>
<dbReference type="Gene3D" id="1.10.860.10">
    <property type="entry name" value="DNAb Helicase, Chain A"/>
    <property type="match status" value="1"/>
</dbReference>
<accession>A0A7W1X9P4</accession>
<dbReference type="InterPro" id="IPR013264">
    <property type="entry name" value="DNAG_N"/>
</dbReference>
<dbReference type="GO" id="GO:1990077">
    <property type="term" value="C:primosome complex"/>
    <property type="evidence" value="ECO:0007669"/>
    <property type="project" value="UniProtKB-KW"/>
</dbReference>
<evidence type="ECO:0000256" key="13">
    <source>
        <dbReference type="PIRNR" id="PIRNR002811"/>
    </source>
</evidence>
<evidence type="ECO:0000313" key="17">
    <source>
        <dbReference type="EMBL" id="MBA4542616.1"/>
    </source>
</evidence>
<keyword evidence="6 12" id="KW-0479">Metal-binding</keyword>
<dbReference type="AlphaFoldDB" id="A0A7W1X9P4"/>
<proteinExistence type="inferred from homology"/>
<keyword evidence="11 12" id="KW-0804">Transcription</keyword>
<dbReference type="Gene3D" id="3.90.580.10">
    <property type="entry name" value="Zinc finger, CHC2-type domain"/>
    <property type="match status" value="1"/>
</dbReference>
<dbReference type="SUPFAM" id="SSF57783">
    <property type="entry name" value="Zinc beta-ribbon"/>
    <property type="match status" value="1"/>
</dbReference>
<dbReference type="FunFam" id="3.90.580.10:FF:000001">
    <property type="entry name" value="DNA primase"/>
    <property type="match status" value="1"/>
</dbReference>
<dbReference type="SMART" id="SM00400">
    <property type="entry name" value="ZnF_CHCC"/>
    <property type="match status" value="1"/>
</dbReference>
<dbReference type="SMART" id="SM00493">
    <property type="entry name" value="TOPRIM"/>
    <property type="match status" value="1"/>
</dbReference>
<dbReference type="Pfam" id="PF08275">
    <property type="entry name" value="DNAG_N"/>
    <property type="match status" value="1"/>
</dbReference>
<dbReference type="GO" id="GO:0003677">
    <property type="term" value="F:DNA binding"/>
    <property type="evidence" value="ECO:0007669"/>
    <property type="project" value="UniProtKB-KW"/>
</dbReference>
<comment type="cofactor">
    <cofactor evidence="12 13 14">
        <name>Zn(2+)</name>
        <dbReference type="ChEBI" id="CHEBI:29105"/>
    </cofactor>
    <text evidence="12 13 14">Binds 1 zinc ion per monomer.</text>
</comment>
<dbReference type="PROSITE" id="PS50880">
    <property type="entry name" value="TOPRIM"/>
    <property type="match status" value="1"/>
</dbReference>
<dbReference type="CDD" id="cd03364">
    <property type="entry name" value="TOPRIM_DnaG_primases"/>
    <property type="match status" value="1"/>
</dbReference>
<dbReference type="GO" id="GO:0006269">
    <property type="term" value="P:DNA replication, synthesis of primer"/>
    <property type="evidence" value="ECO:0007669"/>
    <property type="project" value="UniProtKB-UniRule"/>
</dbReference>
<keyword evidence="18" id="KW-1185">Reference proteome</keyword>
<keyword evidence="15" id="KW-0175">Coiled coil</keyword>
<dbReference type="Gene3D" id="3.40.1360.10">
    <property type="match status" value="1"/>
</dbReference>
<dbReference type="InterPro" id="IPR037068">
    <property type="entry name" value="DNA_primase_core_N_sf"/>
</dbReference>
<comment type="similarity">
    <text evidence="12 13">Belongs to the DnaG primase family.</text>
</comment>
<dbReference type="InterPro" id="IPR006171">
    <property type="entry name" value="TOPRIM_dom"/>
</dbReference>
<dbReference type="Pfam" id="PF10410">
    <property type="entry name" value="DnaB_bind"/>
    <property type="match status" value="1"/>
</dbReference>
<dbReference type="Gene3D" id="3.90.980.10">
    <property type="entry name" value="DNA primase, catalytic core, N-terminal domain"/>
    <property type="match status" value="1"/>
</dbReference>
<comment type="catalytic activity">
    <reaction evidence="12">
        <text>ssDNA + n NTP = ssDNA/pppN(pN)n-1 hybrid + (n-1) diphosphate.</text>
        <dbReference type="EC" id="2.7.7.101"/>
    </reaction>
</comment>
<dbReference type="RefSeq" id="WP_033101816.1">
    <property type="nucleotide sequence ID" value="NZ_JACEIP010000008.1"/>
</dbReference>
<keyword evidence="8 12" id="KW-0862">Zinc</keyword>
<dbReference type="GO" id="GO:0005737">
    <property type="term" value="C:cytoplasm"/>
    <property type="evidence" value="ECO:0007669"/>
    <property type="project" value="TreeGrafter"/>
</dbReference>
<keyword evidence="2 12" id="KW-0639">Primosome</keyword>
<dbReference type="InterPro" id="IPR050219">
    <property type="entry name" value="DnaG_primase"/>
</dbReference>
<dbReference type="InterPro" id="IPR016136">
    <property type="entry name" value="DNA_helicase_N/primase_C"/>
</dbReference>
<dbReference type="EC" id="2.7.7.101" evidence="12"/>
<sequence>MGGRIPDELIDQVRQHFDIVDLVQQYVQLKKSGRNYFGLCPFHSEKSPSFSVSPDKQIFYCFGCGAGGDCIKFIMEIEQLTFAEAIRHLADQAGIHIPDTDADPGDPEEDERQQMRKALDLAAKLYHHILVATEYGKAARQYLRRRNVSPEAIAEFQLGYAPPSYQFLLPFLKKRGFHEELLEKAGLITSRDKGSKKRYFDLFRDRIMFPIHDSQGKVIAFGGRLLGDGRPKYLNSPESPLFHKRNHLFNLHRSRSHMRKEASVLLFEGYMDVITAWQAGICNTVATLGTSLTDAHARLIKRNTDTVYICYDADNAGQNAAVRGLDVLKGSEVAVKVAQMPVGLDPDDYIRQFGGTAFKEEILAASLSLTAFKLESLKKNYDLKDEDQRMKYLAEAIDAIAELPLAIEQDHYLRRLSEEFQLSLEALKEERRKARTRKKREARRDKEGTKWNNGYREVSKHLLGSGGPASVAEKSEMFLIAHMIRSKSVTEWVKNHLGADFYNEIYAALAAYLYAYYDQGNPENPGRFISSLEDESLSSKASELAMLELPEEIAEDALLDYVRHVKMAPLLKEIEEKEKMVEQLSRADEPVKAAQLSLEILQLRKQLQMRMK</sequence>
<evidence type="ECO:0000313" key="18">
    <source>
        <dbReference type="Proteomes" id="UP000530514"/>
    </source>
</evidence>
<evidence type="ECO:0000256" key="6">
    <source>
        <dbReference type="ARBA" id="ARBA00022723"/>
    </source>
</evidence>
<keyword evidence="9" id="KW-0460">Magnesium</keyword>
<evidence type="ECO:0000256" key="14">
    <source>
        <dbReference type="PIRSR" id="PIRSR002811-1"/>
    </source>
</evidence>
<comment type="subunit">
    <text evidence="12">Monomer. Interacts with DnaB.</text>
</comment>
<reference evidence="17 18" key="1">
    <citation type="submission" date="2020-07" db="EMBL/GenBank/DDBJ databases">
        <authorList>
            <person name="Feng H."/>
        </authorList>
    </citation>
    <scope>NUCLEOTIDE SEQUENCE [LARGE SCALE GENOMIC DNA]</scope>
    <source>
        <strain evidence="18">s-11</strain>
    </source>
</reference>
<evidence type="ECO:0000256" key="9">
    <source>
        <dbReference type="ARBA" id="ARBA00022842"/>
    </source>
</evidence>
<feature type="zinc finger region" description="CHC2-type" evidence="12 14">
    <location>
        <begin position="40"/>
        <end position="64"/>
    </location>
</feature>
<dbReference type="FunFam" id="3.90.980.10:FF:000001">
    <property type="entry name" value="DNA primase"/>
    <property type="match status" value="1"/>
</dbReference>
<evidence type="ECO:0000256" key="1">
    <source>
        <dbReference type="ARBA" id="ARBA00022478"/>
    </source>
</evidence>
<name>A0A7W1X9P4_9BACL</name>